<dbReference type="EMBL" id="PGCI01001082">
    <property type="protein sequence ID" value="PLW08154.1"/>
    <property type="molecule type" value="Genomic_DNA"/>
</dbReference>
<dbReference type="Proteomes" id="UP000235392">
    <property type="component" value="Unassembled WGS sequence"/>
</dbReference>
<reference evidence="2 3" key="1">
    <citation type="submission" date="2017-11" db="EMBL/GenBank/DDBJ databases">
        <title>De novo assembly and phasing of dikaryotic genomes from two isolates of Puccinia coronata f. sp. avenae, the causal agent of oat crown rust.</title>
        <authorList>
            <person name="Miller M.E."/>
            <person name="Zhang Y."/>
            <person name="Omidvar V."/>
            <person name="Sperschneider J."/>
            <person name="Schwessinger B."/>
            <person name="Raley C."/>
            <person name="Palmer J.M."/>
            <person name="Garnica D."/>
            <person name="Upadhyaya N."/>
            <person name="Rathjen J."/>
            <person name="Taylor J.M."/>
            <person name="Park R.F."/>
            <person name="Dodds P.N."/>
            <person name="Hirsch C.D."/>
            <person name="Kianian S.F."/>
            <person name="Figueroa M."/>
        </authorList>
    </citation>
    <scope>NUCLEOTIDE SEQUENCE [LARGE SCALE GENOMIC DNA]</scope>
    <source>
        <strain evidence="2">12SD80</strain>
    </source>
</reference>
<sequence>MTIATINIEALERAARGSPPAGPAPTPSSQTTTPASNTTKKPPKRKNNKRKRGQGQQTETNTTNNETTNPVGAATAKGPLSIVTQTMSKKHKKSLQTEEEDEQYPQCPTAVEELMKLSFIKLWKIAQDYSKQSMSDKDEEFFLALHQEQEKEQAIKAIERGVSLSMVFAILGRRIAVKEANRWNRFLQTDQARLIFAENKGVIKQLSAAYSLLSEEEKAALLINPSLPDDSPAKKDCSALVDQEDNTIPSVNTNMLRGTVFQFTQCTPGAIESNNAIDLVDGDNNFAASLQSFITGQSVGQIAVAQKTGKNPALLKQLRLQLTNLMMRFAHHNLWVAGFKLQLSTAPAFCINWLKSPTRNLKIVEVRLFLRELRQENICLIPRGAGETEPTWDLSNPNLCPTCRQNQPDPRNLSLAIQTGGVTATSGPNMLDVDNITGNHGASTNIN</sequence>
<feature type="compositionally biased region" description="Low complexity" evidence="1">
    <location>
        <begin position="27"/>
        <end position="40"/>
    </location>
</feature>
<evidence type="ECO:0000313" key="3">
    <source>
        <dbReference type="Proteomes" id="UP000235392"/>
    </source>
</evidence>
<proteinExistence type="predicted"/>
<feature type="region of interest" description="Disordered" evidence="1">
    <location>
        <begin position="1"/>
        <end position="81"/>
    </location>
</feature>
<feature type="compositionally biased region" description="Low complexity" evidence="1">
    <location>
        <begin position="58"/>
        <end position="69"/>
    </location>
</feature>
<gene>
    <name evidence="2" type="ORF">PCASD_26285</name>
</gene>
<name>A0A2N5S4J6_9BASI</name>
<evidence type="ECO:0000313" key="2">
    <source>
        <dbReference type="EMBL" id="PLW08154.1"/>
    </source>
</evidence>
<protein>
    <submittedName>
        <fullName evidence="2">Uncharacterized protein</fullName>
    </submittedName>
</protein>
<organism evidence="2 3">
    <name type="scientific">Puccinia coronata f. sp. avenae</name>
    <dbReference type="NCBI Taxonomy" id="200324"/>
    <lineage>
        <taxon>Eukaryota</taxon>
        <taxon>Fungi</taxon>
        <taxon>Dikarya</taxon>
        <taxon>Basidiomycota</taxon>
        <taxon>Pucciniomycotina</taxon>
        <taxon>Pucciniomycetes</taxon>
        <taxon>Pucciniales</taxon>
        <taxon>Pucciniaceae</taxon>
        <taxon>Puccinia</taxon>
    </lineage>
</organism>
<dbReference type="AlphaFoldDB" id="A0A2N5S4J6"/>
<comment type="caution">
    <text evidence="2">The sequence shown here is derived from an EMBL/GenBank/DDBJ whole genome shotgun (WGS) entry which is preliminary data.</text>
</comment>
<evidence type="ECO:0000256" key="1">
    <source>
        <dbReference type="SAM" id="MobiDB-lite"/>
    </source>
</evidence>
<feature type="compositionally biased region" description="Basic residues" evidence="1">
    <location>
        <begin position="41"/>
        <end position="53"/>
    </location>
</feature>
<accession>A0A2N5S4J6</accession>